<protein>
    <recommendedName>
        <fullName evidence="2">LamG-like jellyroll fold domain-containing protein</fullName>
    </recommendedName>
</protein>
<dbReference type="AlphaFoldDB" id="A0A0F9KA86"/>
<name>A0A0F9KA86_9ZZZZ</name>
<sequence>MFPQLPTAIPNKVVISPGTALINGKLIEFDTVKGWSFDGIFDEVFIWNQGLTREEMDLLRQ</sequence>
<accession>A0A0F9KA86</accession>
<evidence type="ECO:0008006" key="2">
    <source>
        <dbReference type="Google" id="ProtNLM"/>
    </source>
</evidence>
<gene>
    <name evidence="1" type="ORF">LCGC14_1353350</name>
</gene>
<evidence type="ECO:0000313" key="1">
    <source>
        <dbReference type="EMBL" id="KKM79109.1"/>
    </source>
</evidence>
<feature type="non-terminal residue" evidence="1">
    <location>
        <position position="61"/>
    </location>
</feature>
<dbReference type="EMBL" id="LAZR01008384">
    <property type="protein sequence ID" value="KKM79109.1"/>
    <property type="molecule type" value="Genomic_DNA"/>
</dbReference>
<comment type="caution">
    <text evidence="1">The sequence shown here is derived from an EMBL/GenBank/DDBJ whole genome shotgun (WGS) entry which is preliminary data.</text>
</comment>
<organism evidence="1">
    <name type="scientific">marine sediment metagenome</name>
    <dbReference type="NCBI Taxonomy" id="412755"/>
    <lineage>
        <taxon>unclassified sequences</taxon>
        <taxon>metagenomes</taxon>
        <taxon>ecological metagenomes</taxon>
    </lineage>
</organism>
<proteinExistence type="predicted"/>
<reference evidence="1" key="1">
    <citation type="journal article" date="2015" name="Nature">
        <title>Complex archaea that bridge the gap between prokaryotes and eukaryotes.</title>
        <authorList>
            <person name="Spang A."/>
            <person name="Saw J.H."/>
            <person name="Jorgensen S.L."/>
            <person name="Zaremba-Niedzwiedzka K."/>
            <person name="Martijn J."/>
            <person name="Lind A.E."/>
            <person name="van Eijk R."/>
            <person name="Schleper C."/>
            <person name="Guy L."/>
            <person name="Ettema T.J."/>
        </authorList>
    </citation>
    <scope>NUCLEOTIDE SEQUENCE</scope>
</reference>